<dbReference type="EMBL" id="CM041535">
    <property type="protein sequence ID" value="KAI3372311.1"/>
    <property type="molecule type" value="Genomic_DNA"/>
</dbReference>
<accession>A0ACB8WWV9</accession>
<gene>
    <name evidence="1" type="ORF">L3Q82_022806</name>
</gene>
<protein>
    <submittedName>
        <fullName evidence="1">Uncharacterized protein</fullName>
    </submittedName>
</protein>
<feature type="non-terminal residue" evidence="1">
    <location>
        <position position="1"/>
    </location>
</feature>
<reference evidence="1" key="1">
    <citation type="submission" date="2022-04" db="EMBL/GenBank/DDBJ databases">
        <title>Jade perch genome.</title>
        <authorList>
            <person name="Chao B."/>
        </authorList>
    </citation>
    <scope>NUCLEOTIDE SEQUENCE</scope>
    <source>
        <strain evidence="1">CB-2022</strain>
    </source>
</reference>
<evidence type="ECO:0000313" key="2">
    <source>
        <dbReference type="Proteomes" id="UP000831701"/>
    </source>
</evidence>
<organism evidence="1 2">
    <name type="scientific">Scortum barcoo</name>
    <name type="common">barcoo grunter</name>
    <dbReference type="NCBI Taxonomy" id="214431"/>
    <lineage>
        <taxon>Eukaryota</taxon>
        <taxon>Metazoa</taxon>
        <taxon>Chordata</taxon>
        <taxon>Craniata</taxon>
        <taxon>Vertebrata</taxon>
        <taxon>Euteleostomi</taxon>
        <taxon>Actinopterygii</taxon>
        <taxon>Neopterygii</taxon>
        <taxon>Teleostei</taxon>
        <taxon>Neoteleostei</taxon>
        <taxon>Acanthomorphata</taxon>
        <taxon>Eupercaria</taxon>
        <taxon>Centrarchiformes</taxon>
        <taxon>Terapontoidei</taxon>
        <taxon>Terapontidae</taxon>
        <taxon>Scortum</taxon>
    </lineage>
</organism>
<proteinExistence type="predicted"/>
<keyword evidence="2" id="KW-1185">Reference proteome</keyword>
<comment type="caution">
    <text evidence="1">The sequence shown here is derived from an EMBL/GenBank/DDBJ whole genome shotgun (WGS) entry which is preliminary data.</text>
</comment>
<evidence type="ECO:0000313" key="1">
    <source>
        <dbReference type="EMBL" id="KAI3372311.1"/>
    </source>
</evidence>
<sequence length="330" mass="37347">YSVERSSERLGEGFCASRRAHPEELGSSKRGPHARPGDMDGKLKQQGRRCRSKRERVRRLREAAGGRDARSPDPNSSCSDGEGHSPGRDAASLPGKKAPHPAAAARAPRPPRRKRRESSSQEEDIIDGFAITSFISLDRLEVRRSRIITYVCKKTGVVKTQEKKERWKEKKVAKRQKKEDEEVEEEEENVQPVVDPLENGFLHHAQREQERMNERLLKKTYSKKNKMIKPLALRPVKVSEDETVQELSRPHRSNSKEQLSESSTHSLSGRGYSNMSHSYSPAAAYSQMDENKQDLPKKLVEPFGSSCQFESAGNEASSLSERRKGGFREK</sequence>
<name>A0ACB8WWV9_9TELE</name>
<dbReference type="Proteomes" id="UP000831701">
    <property type="component" value="Chromosome 5"/>
</dbReference>